<protein>
    <recommendedName>
        <fullName evidence="4">Protein kinase domain-containing protein</fullName>
    </recommendedName>
</protein>
<feature type="compositionally biased region" description="Basic and acidic residues" evidence="3">
    <location>
        <begin position="606"/>
        <end position="618"/>
    </location>
</feature>
<reference evidence="5" key="1">
    <citation type="submission" date="2020-11" db="EMBL/GenBank/DDBJ databases">
        <authorList>
            <person name="Tran Van P."/>
        </authorList>
    </citation>
    <scope>NUCLEOTIDE SEQUENCE</scope>
</reference>
<dbReference type="Gene3D" id="3.30.200.20">
    <property type="entry name" value="Phosphorylase Kinase, domain 1"/>
    <property type="match status" value="1"/>
</dbReference>
<feature type="compositionally biased region" description="Polar residues" evidence="3">
    <location>
        <begin position="841"/>
        <end position="851"/>
    </location>
</feature>
<feature type="compositionally biased region" description="Acidic residues" evidence="3">
    <location>
        <begin position="695"/>
        <end position="705"/>
    </location>
</feature>
<dbReference type="InterPro" id="IPR011009">
    <property type="entry name" value="Kinase-like_dom_sf"/>
</dbReference>
<accession>A0A7R8WKT6</accession>
<evidence type="ECO:0000313" key="5">
    <source>
        <dbReference type="EMBL" id="CAD7233610.1"/>
    </source>
</evidence>
<dbReference type="PROSITE" id="PS50011">
    <property type="entry name" value="PROTEIN_KINASE_DOM"/>
    <property type="match status" value="1"/>
</dbReference>
<dbReference type="AlphaFoldDB" id="A0A7R8WKT6"/>
<dbReference type="PROSITE" id="PS50088">
    <property type="entry name" value="ANK_REPEAT"/>
    <property type="match status" value="3"/>
</dbReference>
<feature type="compositionally biased region" description="Basic and acidic residues" evidence="3">
    <location>
        <begin position="580"/>
        <end position="589"/>
    </location>
</feature>
<dbReference type="PANTHER" id="PTHR24161:SF85">
    <property type="entry name" value="PALMITOYLTRANSFERASE HIP14"/>
    <property type="match status" value="1"/>
</dbReference>
<keyword evidence="2" id="KW-0040">ANK repeat</keyword>
<dbReference type="GO" id="GO:0005524">
    <property type="term" value="F:ATP binding"/>
    <property type="evidence" value="ECO:0007669"/>
    <property type="project" value="InterPro"/>
</dbReference>
<gene>
    <name evidence="5" type="ORF">CTOB1V02_LOCUS11431</name>
</gene>
<feature type="non-terminal residue" evidence="5">
    <location>
        <position position="1"/>
    </location>
</feature>
<dbReference type="PROSITE" id="PS50297">
    <property type="entry name" value="ANK_REP_REGION"/>
    <property type="match status" value="3"/>
</dbReference>
<feature type="region of interest" description="Disordered" evidence="3">
    <location>
        <begin position="483"/>
        <end position="884"/>
    </location>
</feature>
<dbReference type="InterPro" id="IPR000719">
    <property type="entry name" value="Prot_kinase_dom"/>
</dbReference>
<evidence type="ECO:0000256" key="2">
    <source>
        <dbReference type="ARBA" id="ARBA00023043"/>
    </source>
</evidence>
<feature type="domain" description="Protein kinase" evidence="4">
    <location>
        <begin position="821"/>
        <end position="1112"/>
    </location>
</feature>
<dbReference type="SUPFAM" id="SSF48403">
    <property type="entry name" value="Ankyrin repeat"/>
    <property type="match status" value="1"/>
</dbReference>
<dbReference type="InterPro" id="IPR036770">
    <property type="entry name" value="Ankyrin_rpt-contain_sf"/>
</dbReference>
<feature type="compositionally biased region" description="Basic and acidic residues" evidence="3">
    <location>
        <begin position="817"/>
        <end position="833"/>
    </location>
</feature>
<name>A0A7R8WKT6_9CRUS</name>
<evidence type="ECO:0000256" key="3">
    <source>
        <dbReference type="SAM" id="MobiDB-lite"/>
    </source>
</evidence>
<dbReference type="Pfam" id="PF00069">
    <property type="entry name" value="Pkinase"/>
    <property type="match status" value="1"/>
</dbReference>
<organism evidence="5">
    <name type="scientific">Cyprideis torosa</name>
    <dbReference type="NCBI Taxonomy" id="163714"/>
    <lineage>
        <taxon>Eukaryota</taxon>
        <taxon>Metazoa</taxon>
        <taxon>Ecdysozoa</taxon>
        <taxon>Arthropoda</taxon>
        <taxon>Crustacea</taxon>
        <taxon>Oligostraca</taxon>
        <taxon>Ostracoda</taxon>
        <taxon>Podocopa</taxon>
        <taxon>Podocopida</taxon>
        <taxon>Cytherocopina</taxon>
        <taxon>Cytheroidea</taxon>
        <taxon>Cytherideidae</taxon>
        <taxon>Cyprideis</taxon>
    </lineage>
</organism>
<dbReference type="InterPro" id="IPR008271">
    <property type="entry name" value="Ser/Thr_kinase_AS"/>
</dbReference>
<dbReference type="PRINTS" id="PR01415">
    <property type="entry name" value="ANKYRIN"/>
</dbReference>
<evidence type="ECO:0000259" key="4">
    <source>
        <dbReference type="PROSITE" id="PS50011"/>
    </source>
</evidence>
<dbReference type="Pfam" id="PF00023">
    <property type="entry name" value="Ank"/>
    <property type="match status" value="1"/>
</dbReference>
<sequence>SLKGTPRYPLPCAAPPNLQTVLNQEPRAIHSPVQPLRTCKRFLIRNLSSAGMSSSGPDPVFPNVGQEHERGQRRVFTLTRHPGSSEVVLRTGDEVPLSLPLVKRGDFTLYWDRRMTYYLRTVPPPISFLLSPDPPSPDERLGTTAHGSLSFDHGKAEESIAVTYTFQWIGTEKVTMTWLHLFALLPGYHPVVKLLLHHGADPKAVTRPLNLTPLHMAATRETATLLIENGAEVNARDSLDQTPLHLATRDGHHSIVDLLLAHGADPNIRDEDKQTPLQSATRRGHQSIVDLLLAHGADVLATDDEGRTPLSEAKTGEVILVMIELTEDLNRQDQQTGNTPLHSCCLHGREEAAKHLIEKGVRLDVENNKGETALDTALANGHRRIASLLPRYLQSPLSSTGRFERDFEVVKDHKHKDGVLGEGAFGRVFKARRRGTDDVFAIKEIPFPPEDAEKTLREVRAAMELSRERKGILTHHDAWLEDRRTSDEAATSTQADGEDESARVQLSSSPNAGDSISRGATPSQGGAVLRQKVVRFRTSTPVLSPHPAFSNEGQEQGPGEQHPQSGNLSAGMASPSGTRADIDPRKGSSGEESSESSSSPEEERSDDIAGGHSGREELQQANRSQQAATIEEGESRKRPSPSRVGIDDGIQLLYESDQSNQSQQRETSGEEGSSDRPPFLAGESGDASEPGQDSDQQDESGDEDESRGSSSSSQQESDGGITFEETVEIGRNNRRLDESSETSSPSQEESDDGIRFEETETGQNDPSQDESSETSSPSEEESDNGIRFEETETGQNDPSKDESSETSSPSQEESDDDGIRFQDTEEIGRKNRSQDGIAFNQGGSRQENQRSLARGNEEESDEPPTGSSAQGGGSESVWTSGAEGGSSTAAEEYLRKCTLTLYIQMDLMEMTLEDYIRRRNEGYLEKKSSALSEEDRRTARRIFRDLCDAVEFVHGRGFIHRDLKPSNVLLSPRENPRFECPYSVRLSDFGLSTRLVDEFGAGMYKTVGCGTVSYAAPEQLKGGPGSTSKGAKYGEGVDVYSLALIAVELAMPMSISERLRVFDGLRSPEVGIPKGVEESLDQSQLELVRRGLSHEPTERPTAVGLLWVFRPP</sequence>
<dbReference type="Gene3D" id="1.25.40.20">
    <property type="entry name" value="Ankyrin repeat-containing domain"/>
    <property type="match status" value="3"/>
</dbReference>
<dbReference type="EMBL" id="OB666600">
    <property type="protein sequence ID" value="CAD7233610.1"/>
    <property type="molecule type" value="Genomic_DNA"/>
</dbReference>
<keyword evidence="1" id="KW-0677">Repeat</keyword>
<dbReference type="InterPro" id="IPR002110">
    <property type="entry name" value="Ankyrin_rpt"/>
</dbReference>
<dbReference type="SMART" id="SM00220">
    <property type="entry name" value="S_TKc"/>
    <property type="match status" value="1"/>
</dbReference>
<feature type="compositionally biased region" description="Acidic residues" evidence="3">
    <location>
        <begin position="767"/>
        <end position="783"/>
    </location>
</feature>
<feature type="compositionally biased region" description="Low complexity" evidence="3">
    <location>
        <begin position="552"/>
        <end position="561"/>
    </location>
</feature>
<dbReference type="Pfam" id="PF12796">
    <property type="entry name" value="Ank_2"/>
    <property type="match status" value="2"/>
</dbReference>
<dbReference type="SUPFAM" id="SSF56112">
    <property type="entry name" value="Protein kinase-like (PK-like)"/>
    <property type="match status" value="1"/>
</dbReference>
<dbReference type="SMART" id="SM00248">
    <property type="entry name" value="ANK"/>
    <property type="match status" value="6"/>
</dbReference>
<dbReference type="Gene3D" id="1.10.510.10">
    <property type="entry name" value="Transferase(Phosphotransferase) domain 1"/>
    <property type="match status" value="1"/>
</dbReference>
<dbReference type="GO" id="GO:0004672">
    <property type="term" value="F:protein kinase activity"/>
    <property type="evidence" value="ECO:0007669"/>
    <property type="project" value="InterPro"/>
</dbReference>
<evidence type="ECO:0000256" key="1">
    <source>
        <dbReference type="ARBA" id="ARBA00022737"/>
    </source>
</evidence>
<feature type="compositionally biased region" description="Polar residues" evidence="3">
    <location>
        <begin position="656"/>
        <end position="666"/>
    </location>
</feature>
<proteinExistence type="predicted"/>
<dbReference type="PANTHER" id="PTHR24161">
    <property type="entry name" value="ANK_REP_REGION DOMAIN-CONTAINING PROTEIN-RELATED"/>
    <property type="match status" value="1"/>
</dbReference>
<feature type="compositionally biased region" description="Polar residues" evidence="3">
    <location>
        <begin position="619"/>
        <end position="628"/>
    </location>
</feature>
<dbReference type="PROSITE" id="PS00108">
    <property type="entry name" value="PROTEIN_KINASE_ST"/>
    <property type="match status" value="1"/>
</dbReference>
<feature type="compositionally biased region" description="Polar residues" evidence="3">
    <location>
        <begin position="504"/>
        <end position="524"/>
    </location>
</feature>
<feature type="compositionally biased region" description="Low complexity" evidence="3">
    <location>
        <begin position="708"/>
        <end position="720"/>
    </location>
</feature>